<dbReference type="InterPro" id="IPR006764">
    <property type="entry name" value="SAM_dep_MeTrfase_SAV2177_type"/>
</dbReference>
<dbReference type="InterPro" id="IPR029063">
    <property type="entry name" value="SAM-dependent_MTases_sf"/>
</dbReference>
<gene>
    <name evidence="1" type="ORF">M1E25_24210</name>
</gene>
<dbReference type="GO" id="GO:0008168">
    <property type="term" value="F:methyltransferase activity"/>
    <property type="evidence" value="ECO:0007669"/>
    <property type="project" value="UniProtKB-KW"/>
</dbReference>
<dbReference type="Gene3D" id="3.40.50.150">
    <property type="entry name" value="Vaccinia Virus protein VP39"/>
    <property type="match status" value="1"/>
</dbReference>
<dbReference type="Proteomes" id="UP001167160">
    <property type="component" value="Unassembled WGS sequence"/>
</dbReference>
<accession>A0ABT0XD07</accession>
<keyword evidence="2" id="KW-1185">Reference proteome</keyword>
<evidence type="ECO:0000313" key="2">
    <source>
        <dbReference type="Proteomes" id="UP001167160"/>
    </source>
</evidence>
<keyword evidence="1" id="KW-0808">Transferase</keyword>
<reference evidence="1" key="1">
    <citation type="journal article" date="2023" name="Int. J. Syst. Evol. Microbiol.">
        <title>Streptomyces meridianus sp. nov. isolated from brackish water of the Tagus estuary in Alcochete, Portugal.</title>
        <authorList>
            <person name="Santos J.D.N."/>
            <person name="Klimek D."/>
            <person name="Calusinska M."/>
            <person name="Lobo Da Cunha A."/>
            <person name="Catita J."/>
            <person name="Goncalves H."/>
            <person name="Gonzalez I."/>
            <person name="Reyes F."/>
            <person name="Lage O.M."/>
        </authorList>
    </citation>
    <scope>NUCLEOTIDE SEQUENCE</scope>
    <source>
        <strain evidence="1">MTZ3.1</strain>
    </source>
</reference>
<keyword evidence="1" id="KW-0489">Methyltransferase</keyword>
<dbReference type="PIRSF" id="PIRSF017393">
    <property type="entry name" value="MTase_SAV2177"/>
    <property type="match status" value="1"/>
</dbReference>
<organism evidence="1 2">
    <name type="scientific">Streptomyces meridianus</name>
    <dbReference type="NCBI Taxonomy" id="2938945"/>
    <lineage>
        <taxon>Bacteria</taxon>
        <taxon>Bacillati</taxon>
        <taxon>Actinomycetota</taxon>
        <taxon>Actinomycetes</taxon>
        <taxon>Kitasatosporales</taxon>
        <taxon>Streptomycetaceae</taxon>
        <taxon>Streptomyces</taxon>
    </lineage>
</organism>
<sequence>MSDQNFAAEDIDTARPHPARMYDYYLGGHDNYEVDRQAADRLVEQYPDVLPSARANRDFLLRAVRTVADAGIRQIIDIGTGIPTSPNTHEVARESAPDARVVYVDNDPIVATHARARLTSTPGTGFVHADLRDPEAILRHPVVQEIVDFGQPVALILVAVLHFVPDDDDPAGIVTALTKALPRGSHLVLSHGTLDFHDHLGDGAAEVYRSSTASLHLRSHPEITPFFDGFELLDPGLVQVPLWRPERALPEVEVLRRIGVYGGIGVKD</sequence>
<dbReference type="RefSeq" id="WP_251419217.1">
    <property type="nucleotide sequence ID" value="NZ_JAMQGM010000062.1"/>
</dbReference>
<dbReference type="EMBL" id="JAMQGM010000062">
    <property type="protein sequence ID" value="MCM2580401.1"/>
    <property type="molecule type" value="Genomic_DNA"/>
</dbReference>
<evidence type="ECO:0000313" key="1">
    <source>
        <dbReference type="EMBL" id="MCM2580401.1"/>
    </source>
</evidence>
<dbReference type="SUPFAM" id="SSF53335">
    <property type="entry name" value="S-adenosyl-L-methionine-dependent methyltransferases"/>
    <property type="match status" value="1"/>
</dbReference>
<dbReference type="Pfam" id="PF04672">
    <property type="entry name" value="Methyltransf_19"/>
    <property type="match status" value="1"/>
</dbReference>
<name>A0ABT0XD07_9ACTN</name>
<proteinExistence type="predicted"/>
<protein>
    <submittedName>
        <fullName evidence="1">SAM-dependent methyltransferase</fullName>
    </submittedName>
</protein>
<dbReference type="GO" id="GO:0032259">
    <property type="term" value="P:methylation"/>
    <property type="evidence" value="ECO:0007669"/>
    <property type="project" value="UniProtKB-KW"/>
</dbReference>
<comment type="caution">
    <text evidence="1">The sequence shown here is derived from an EMBL/GenBank/DDBJ whole genome shotgun (WGS) entry which is preliminary data.</text>
</comment>